<dbReference type="EMBL" id="JAERRJ010000030">
    <property type="protein sequence ID" value="MBL1080288.1"/>
    <property type="molecule type" value="Genomic_DNA"/>
</dbReference>
<gene>
    <name evidence="2" type="ORF">JK358_38425</name>
</gene>
<reference evidence="2 3" key="1">
    <citation type="submission" date="2021-01" db="EMBL/GenBank/DDBJ databases">
        <title>WGS of actinomycetes isolated from Thailand.</title>
        <authorList>
            <person name="Thawai C."/>
        </authorList>
    </citation>
    <scope>NUCLEOTIDE SEQUENCE [LARGE SCALE GENOMIC DNA]</scope>
    <source>
        <strain evidence="2 3">LPG 2</strain>
    </source>
</reference>
<evidence type="ECO:0000256" key="1">
    <source>
        <dbReference type="SAM" id="Phobius"/>
    </source>
</evidence>
<keyword evidence="1" id="KW-0812">Transmembrane</keyword>
<dbReference type="RefSeq" id="WP_201958726.1">
    <property type="nucleotide sequence ID" value="NZ_JAERRJ010000030.1"/>
</dbReference>
<feature type="transmembrane region" description="Helical" evidence="1">
    <location>
        <begin position="33"/>
        <end position="53"/>
    </location>
</feature>
<name>A0ABS1MLJ2_9NOCA</name>
<dbReference type="Proteomes" id="UP000602198">
    <property type="component" value="Unassembled WGS sequence"/>
</dbReference>
<evidence type="ECO:0000313" key="2">
    <source>
        <dbReference type="EMBL" id="MBL1080288.1"/>
    </source>
</evidence>
<keyword evidence="1" id="KW-1133">Transmembrane helix</keyword>
<keyword evidence="3" id="KW-1185">Reference proteome</keyword>
<accession>A0ABS1MLJ2</accession>
<feature type="transmembrane region" description="Helical" evidence="1">
    <location>
        <begin position="9"/>
        <end position="27"/>
    </location>
</feature>
<organism evidence="2 3">
    <name type="scientific">Nocardia acididurans</name>
    <dbReference type="NCBI Taxonomy" id="2802282"/>
    <lineage>
        <taxon>Bacteria</taxon>
        <taxon>Bacillati</taxon>
        <taxon>Actinomycetota</taxon>
        <taxon>Actinomycetes</taxon>
        <taxon>Mycobacteriales</taxon>
        <taxon>Nocardiaceae</taxon>
        <taxon>Nocardia</taxon>
    </lineage>
</organism>
<keyword evidence="1" id="KW-0472">Membrane</keyword>
<protein>
    <submittedName>
        <fullName evidence="2">Uncharacterized protein</fullName>
    </submittedName>
</protein>
<sequence length="63" mass="6661">MRKATRKPTVIELALLVVALVIGFGIATYWGNLIAGIAVVIAIGIAASELFYTKKQPPAAGHR</sequence>
<evidence type="ECO:0000313" key="3">
    <source>
        <dbReference type="Proteomes" id="UP000602198"/>
    </source>
</evidence>
<proteinExistence type="predicted"/>
<comment type="caution">
    <text evidence="2">The sequence shown here is derived from an EMBL/GenBank/DDBJ whole genome shotgun (WGS) entry which is preliminary data.</text>
</comment>